<organism evidence="3 4">
    <name type="scientific">Geodermatophilus obscurus</name>
    <dbReference type="NCBI Taxonomy" id="1861"/>
    <lineage>
        <taxon>Bacteria</taxon>
        <taxon>Bacillati</taxon>
        <taxon>Actinomycetota</taxon>
        <taxon>Actinomycetes</taxon>
        <taxon>Geodermatophilales</taxon>
        <taxon>Geodermatophilaceae</taxon>
        <taxon>Geodermatophilus</taxon>
    </lineage>
</organism>
<dbReference type="SUPFAM" id="SSF46767">
    <property type="entry name" value="Methylated DNA-protein cysteine methyltransferase, C-terminal domain"/>
    <property type="match status" value="1"/>
</dbReference>
<evidence type="ECO:0000313" key="3">
    <source>
        <dbReference type="EMBL" id="SHN69772.1"/>
    </source>
</evidence>
<protein>
    <submittedName>
        <fullName evidence="3">Alkylated DNA nucleotide flippase Atl1, participates in nucleotide excision repair, Ada-like DNA-binding domain</fullName>
    </submittedName>
</protein>
<name>A0A1M7TG99_9ACTN</name>
<dbReference type="GO" id="GO:0003677">
    <property type="term" value="F:DNA binding"/>
    <property type="evidence" value="ECO:0007669"/>
    <property type="project" value="UniProtKB-KW"/>
</dbReference>
<keyword evidence="1" id="KW-0227">DNA damage</keyword>
<evidence type="ECO:0000313" key="4">
    <source>
        <dbReference type="Proteomes" id="UP000184428"/>
    </source>
</evidence>
<dbReference type="AlphaFoldDB" id="A0A1M7TG99"/>
<evidence type="ECO:0000256" key="1">
    <source>
        <dbReference type="ARBA" id="ARBA00022763"/>
    </source>
</evidence>
<keyword evidence="3" id="KW-0238">DNA-binding</keyword>
<dbReference type="Pfam" id="PF01035">
    <property type="entry name" value="DNA_binding_1"/>
    <property type="match status" value="1"/>
</dbReference>
<feature type="domain" description="Methylated-DNA-[protein]-cysteine S-methyltransferase DNA binding" evidence="2">
    <location>
        <begin position="12"/>
        <end position="67"/>
    </location>
</feature>
<accession>A0A1M7TG99</accession>
<dbReference type="EMBL" id="FRDM01000006">
    <property type="protein sequence ID" value="SHN69772.1"/>
    <property type="molecule type" value="Genomic_DNA"/>
</dbReference>
<reference evidence="3 4" key="1">
    <citation type="submission" date="2016-12" db="EMBL/GenBank/DDBJ databases">
        <authorList>
            <person name="Song W.-J."/>
            <person name="Kurnit D.M."/>
        </authorList>
    </citation>
    <scope>NUCLEOTIDE SEQUENCE [LARGE SCALE GENOMIC DNA]</scope>
    <source>
        <strain evidence="3 4">DSM 43162</strain>
    </source>
</reference>
<gene>
    <name evidence="3" type="ORF">SAMN05660350_01702</name>
</gene>
<sequence length="274" mass="30024">MDVAHQEVELGACAAIPVGSWTTYGDMAELIGSHPVPVGVHIATQPVPNGWRVLSADGRISPQFRWYDDRTDDPVDVLTDEGVTFTGERADPAQRLTARELADLLGMEASDEPARTAGDDPFGSEPGRRFLDQLNDAYPDAVPAVVRLLAHWQTIGGRLSFGRADETSCFLVIDAHRHDQGDTWPMVVYPQSGSVEVVLQHMRRRLVFDDLAMREQFRDQLALAGISIPDAKLNLRPSFSLSILTEDDRRSAVEAALGWFASVFRAGSRGGDDG</sequence>
<dbReference type="Gene3D" id="1.10.10.10">
    <property type="entry name" value="Winged helix-like DNA-binding domain superfamily/Winged helix DNA-binding domain"/>
    <property type="match status" value="1"/>
</dbReference>
<dbReference type="InterPro" id="IPR036388">
    <property type="entry name" value="WH-like_DNA-bd_sf"/>
</dbReference>
<evidence type="ECO:0000259" key="2">
    <source>
        <dbReference type="Pfam" id="PF01035"/>
    </source>
</evidence>
<proteinExistence type="predicted"/>
<dbReference type="Proteomes" id="UP000184428">
    <property type="component" value="Unassembled WGS sequence"/>
</dbReference>
<dbReference type="InterPro" id="IPR036217">
    <property type="entry name" value="MethylDNA_cys_MeTrfase_DNAb"/>
</dbReference>
<dbReference type="InterPro" id="IPR014048">
    <property type="entry name" value="MethylDNA_cys_MeTrfase_DNA-bd"/>
</dbReference>